<evidence type="ECO:0000256" key="1">
    <source>
        <dbReference type="ARBA" id="ARBA00008857"/>
    </source>
</evidence>
<comment type="similarity">
    <text evidence="1">Belongs to the 'phage' integrase family.</text>
</comment>
<name>A0A1I1WD02_PSEOC</name>
<evidence type="ECO:0000256" key="4">
    <source>
        <dbReference type="ARBA" id="ARBA00023172"/>
    </source>
</evidence>
<dbReference type="GO" id="GO:0015074">
    <property type="term" value="P:DNA integration"/>
    <property type="evidence" value="ECO:0007669"/>
    <property type="project" value="UniProtKB-KW"/>
</dbReference>
<dbReference type="InterPro" id="IPR002104">
    <property type="entry name" value="Integrase_catalytic"/>
</dbReference>
<dbReference type="InterPro" id="IPR010998">
    <property type="entry name" value="Integrase_recombinase_N"/>
</dbReference>
<dbReference type="PANTHER" id="PTHR30629:SF2">
    <property type="entry name" value="PROPHAGE INTEGRASE INTS-RELATED"/>
    <property type="match status" value="1"/>
</dbReference>
<dbReference type="RefSeq" id="WP_093504982.1">
    <property type="nucleotide sequence ID" value="NZ_BSSG01000005.1"/>
</dbReference>
<dbReference type="InterPro" id="IPR011010">
    <property type="entry name" value="DNA_brk_join_enz"/>
</dbReference>
<keyword evidence="3" id="KW-0238">DNA-binding</keyword>
<dbReference type="Pfam" id="PF12167">
    <property type="entry name" value="Arm-DNA-bind_2"/>
    <property type="match status" value="1"/>
</dbReference>
<dbReference type="EMBL" id="FOMO01000005">
    <property type="protein sequence ID" value="SFD93027.1"/>
    <property type="molecule type" value="Genomic_DNA"/>
</dbReference>
<evidence type="ECO:0000256" key="2">
    <source>
        <dbReference type="ARBA" id="ARBA00022908"/>
    </source>
</evidence>
<accession>A0A1I1WD02</accession>
<evidence type="ECO:0000313" key="7">
    <source>
        <dbReference type="Proteomes" id="UP000243950"/>
    </source>
</evidence>
<dbReference type="Proteomes" id="UP000243950">
    <property type="component" value="Unassembled WGS sequence"/>
</dbReference>
<dbReference type="GO" id="GO:0006310">
    <property type="term" value="P:DNA recombination"/>
    <property type="evidence" value="ECO:0007669"/>
    <property type="project" value="UniProtKB-KW"/>
</dbReference>
<dbReference type="InterPro" id="IPR013762">
    <property type="entry name" value="Integrase-like_cat_sf"/>
</dbReference>
<dbReference type="PROSITE" id="PS51898">
    <property type="entry name" value="TYR_RECOMBINASE"/>
    <property type="match status" value="1"/>
</dbReference>
<keyword evidence="2" id="KW-0229">DNA integration</keyword>
<sequence>MADGVEVRGNRVRVYFRYEGELCREPIPGTATKAVIANAERLVGIINYEIASGTFSYARHFPNSPRLVGNTLGHFMDLWLDIKRNEMAPSGFRTYKSKLENHIRPRWGSHQADMIDHLDLQAWLQKELLPKLHNKTVREILNIMRQVYVIYRTRNRSAHDPTEGLTVRLPDPDEADPFTRNEIRDILQGPSERQQELNLAQFMIWAGPRVSEAISLAWEDVDLKNGTVKFRRSQVRGHYKVTKTRRSTREVRLLRPALEALLAQRRFTEKCRPVQIEVTDRDNKTKKRQAVRFVFHCTTTGAAHSSSDMLLKGFWKPHLHAVGVRYRGPNNCRHTYASQLLSTGAVPVDWIAEQMGHTSTAMIWRHYGKWINRDGADMIGILERDLEL</sequence>
<evidence type="ECO:0000313" key="6">
    <source>
        <dbReference type="EMBL" id="SFD93027.1"/>
    </source>
</evidence>
<dbReference type="PANTHER" id="PTHR30629">
    <property type="entry name" value="PROPHAGE INTEGRASE"/>
    <property type="match status" value="1"/>
</dbReference>
<dbReference type="InterPro" id="IPR022000">
    <property type="entry name" value="Min27-like_integrase_DNA_bind"/>
</dbReference>
<dbReference type="Pfam" id="PF00589">
    <property type="entry name" value="Phage_integrase"/>
    <property type="match status" value="1"/>
</dbReference>
<dbReference type="InterPro" id="IPR004107">
    <property type="entry name" value="Integrase_SAM-like_N"/>
</dbReference>
<dbReference type="SUPFAM" id="SSF56349">
    <property type="entry name" value="DNA breaking-rejoining enzymes"/>
    <property type="match status" value="1"/>
</dbReference>
<proteinExistence type="inferred from homology"/>
<dbReference type="InterPro" id="IPR050808">
    <property type="entry name" value="Phage_Integrase"/>
</dbReference>
<dbReference type="GO" id="GO:0003677">
    <property type="term" value="F:DNA binding"/>
    <property type="evidence" value="ECO:0007669"/>
    <property type="project" value="UniProtKB-KW"/>
</dbReference>
<evidence type="ECO:0000259" key="5">
    <source>
        <dbReference type="PROSITE" id="PS51898"/>
    </source>
</evidence>
<gene>
    <name evidence="6" type="ORF">SAMN05216372_105414</name>
</gene>
<protein>
    <submittedName>
        <fullName evidence="6">Integrase</fullName>
    </submittedName>
</protein>
<reference evidence="7" key="1">
    <citation type="submission" date="2016-10" db="EMBL/GenBank/DDBJ databases">
        <authorList>
            <person name="Varghese N."/>
            <person name="Submissions S."/>
        </authorList>
    </citation>
    <scope>NUCLEOTIDE SEQUENCE [LARGE SCALE GENOMIC DNA]</scope>
    <source>
        <strain evidence="7">JCM 2783</strain>
    </source>
</reference>
<dbReference type="Gene3D" id="1.10.443.10">
    <property type="entry name" value="Intergrase catalytic core"/>
    <property type="match status" value="1"/>
</dbReference>
<keyword evidence="7" id="KW-1185">Reference proteome</keyword>
<keyword evidence="4" id="KW-0233">DNA recombination</keyword>
<organism evidence="6 7">
    <name type="scientific">Pseudomonas straminea</name>
    <dbReference type="NCBI Taxonomy" id="47882"/>
    <lineage>
        <taxon>Bacteria</taxon>
        <taxon>Pseudomonadati</taxon>
        <taxon>Pseudomonadota</taxon>
        <taxon>Gammaproteobacteria</taxon>
        <taxon>Pseudomonadales</taxon>
        <taxon>Pseudomonadaceae</taxon>
        <taxon>Phytopseudomonas</taxon>
    </lineage>
</organism>
<dbReference type="Pfam" id="PF14659">
    <property type="entry name" value="Phage_int_SAM_3"/>
    <property type="match status" value="1"/>
</dbReference>
<dbReference type="Gene3D" id="1.10.150.130">
    <property type="match status" value="1"/>
</dbReference>
<feature type="domain" description="Tyr recombinase" evidence="5">
    <location>
        <begin position="173"/>
        <end position="383"/>
    </location>
</feature>
<dbReference type="AlphaFoldDB" id="A0A1I1WD02"/>
<evidence type="ECO:0000256" key="3">
    <source>
        <dbReference type="ARBA" id="ARBA00023125"/>
    </source>
</evidence>